<sequence length="63" mass="6612">MGVPGVAGLLLRRLTVVSCRARRTVAGAVQPALVSLARIRSCPTCRAWIAPDSAVCPAGHRMD</sequence>
<gene>
    <name evidence="1" type="ORF">GCM10010423_34180</name>
</gene>
<reference evidence="2" key="1">
    <citation type="journal article" date="2019" name="Int. J. Syst. Evol. Microbiol.">
        <title>The Global Catalogue of Microorganisms (GCM) 10K type strain sequencing project: providing services to taxonomists for standard genome sequencing and annotation.</title>
        <authorList>
            <consortium name="The Broad Institute Genomics Platform"/>
            <consortium name="The Broad Institute Genome Sequencing Center for Infectious Disease"/>
            <person name="Wu L."/>
            <person name="Ma J."/>
        </authorList>
    </citation>
    <scope>NUCLEOTIDE SEQUENCE [LARGE SCALE GENOMIC DNA]</scope>
    <source>
        <strain evidence="2">JCM 6924</strain>
    </source>
</reference>
<organism evidence="1 2">
    <name type="scientific">Streptomyces levis</name>
    <dbReference type="NCBI Taxonomy" id="285566"/>
    <lineage>
        <taxon>Bacteria</taxon>
        <taxon>Bacillati</taxon>
        <taxon>Actinomycetota</taxon>
        <taxon>Actinomycetes</taxon>
        <taxon>Kitasatosporales</taxon>
        <taxon>Streptomycetaceae</taxon>
        <taxon>Streptomyces</taxon>
    </lineage>
</organism>
<dbReference type="Proteomes" id="UP001501095">
    <property type="component" value="Unassembled WGS sequence"/>
</dbReference>
<keyword evidence="2" id="KW-1185">Reference proteome</keyword>
<name>A0ABP6B3B3_9ACTN</name>
<evidence type="ECO:0008006" key="3">
    <source>
        <dbReference type="Google" id="ProtNLM"/>
    </source>
</evidence>
<comment type="caution">
    <text evidence="1">The sequence shown here is derived from an EMBL/GenBank/DDBJ whole genome shotgun (WGS) entry which is preliminary data.</text>
</comment>
<proteinExistence type="predicted"/>
<evidence type="ECO:0000313" key="1">
    <source>
        <dbReference type="EMBL" id="GAA2534843.1"/>
    </source>
</evidence>
<evidence type="ECO:0000313" key="2">
    <source>
        <dbReference type="Proteomes" id="UP001501095"/>
    </source>
</evidence>
<accession>A0ABP6B3B3</accession>
<protein>
    <recommendedName>
        <fullName evidence="3">DUF35 domain-containing protein</fullName>
    </recommendedName>
</protein>
<dbReference type="EMBL" id="BAAATM010000010">
    <property type="protein sequence ID" value="GAA2534843.1"/>
    <property type="molecule type" value="Genomic_DNA"/>
</dbReference>